<keyword evidence="10" id="KW-0812">Transmembrane</keyword>
<comment type="similarity">
    <text evidence="2">Belongs to the YkuD family.</text>
</comment>
<feature type="active site" description="Proton donor/acceptor" evidence="9">
    <location>
        <position position="198"/>
    </location>
</feature>
<dbReference type="Pfam" id="PF01471">
    <property type="entry name" value="PG_binding_1"/>
    <property type="match status" value="2"/>
</dbReference>
<evidence type="ECO:0000256" key="6">
    <source>
        <dbReference type="ARBA" id="ARBA00022960"/>
    </source>
</evidence>
<evidence type="ECO:0000256" key="1">
    <source>
        <dbReference type="ARBA" id="ARBA00004752"/>
    </source>
</evidence>
<gene>
    <name evidence="12" type="ORF">DCMF_17095</name>
</gene>
<evidence type="ECO:0000256" key="2">
    <source>
        <dbReference type="ARBA" id="ARBA00005992"/>
    </source>
</evidence>
<dbReference type="GO" id="GO:0071555">
    <property type="term" value="P:cell wall organization"/>
    <property type="evidence" value="ECO:0007669"/>
    <property type="project" value="UniProtKB-UniRule"/>
</dbReference>
<sequence>MIILKKGEEKINKTVFSIMICFMAFMAWSLPVQACTDYTSCPELHFTDPVQSGGYIAELQELLKSAGYYRAKVDGNYGPMTAEAVKKFQRDHGLAPNGTIEHKTWDALAALYDQAMASNPGGDGPKGEVSIYIDLNKNQLHILDDGKLFKTYSVATGKSKTPSPVGEYKIIHKDLNWGTGFGSRWMGINVPWGIYGIHGTNNPYSIGRSASHGCFRMYNKDVEEIFPWIPIGTRVLIMGYTPKFQGFVRPLKLKSSGQDVVMLQYRLKELGFGIDYADGRYGGLTEFAVKLFEAYHMLPVDGEADLKMLKRLDQYFPQK</sequence>
<name>A0A3G1KUY7_FORW1</name>
<evidence type="ECO:0000259" key="11">
    <source>
        <dbReference type="PROSITE" id="PS52029"/>
    </source>
</evidence>
<evidence type="ECO:0000313" key="12">
    <source>
        <dbReference type="EMBL" id="ATW26246.1"/>
    </source>
</evidence>
<dbReference type="GO" id="GO:0018104">
    <property type="term" value="P:peptidoglycan-protein cross-linking"/>
    <property type="evidence" value="ECO:0007669"/>
    <property type="project" value="TreeGrafter"/>
</dbReference>
<dbReference type="Gene3D" id="1.10.101.10">
    <property type="entry name" value="PGBD-like superfamily/PGBD"/>
    <property type="match status" value="2"/>
</dbReference>
<accession>A0A3G1KUY7</accession>
<evidence type="ECO:0000313" key="13">
    <source>
        <dbReference type="Proteomes" id="UP000323521"/>
    </source>
</evidence>
<dbReference type="EMBL" id="CP017634">
    <property type="protein sequence ID" value="ATW26246.1"/>
    <property type="molecule type" value="Genomic_DNA"/>
</dbReference>
<dbReference type="PROSITE" id="PS52029">
    <property type="entry name" value="LD_TPASE"/>
    <property type="match status" value="1"/>
</dbReference>
<dbReference type="SUPFAM" id="SSF141523">
    <property type="entry name" value="L,D-transpeptidase catalytic domain-like"/>
    <property type="match status" value="1"/>
</dbReference>
<dbReference type="InterPro" id="IPR038063">
    <property type="entry name" value="Transpep_catalytic_dom"/>
</dbReference>
<dbReference type="InterPro" id="IPR002477">
    <property type="entry name" value="Peptidoglycan-bd-like"/>
</dbReference>
<keyword evidence="10" id="KW-1133">Transmembrane helix</keyword>
<protein>
    <recommendedName>
        <fullName evidence="11">L,D-TPase catalytic domain-containing protein</fullName>
    </recommendedName>
</protein>
<dbReference type="Proteomes" id="UP000323521">
    <property type="component" value="Chromosome"/>
</dbReference>
<evidence type="ECO:0000256" key="5">
    <source>
        <dbReference type="ARBA" id="ARBA00022801"/>
    </source>
</evidence>
<dbReference type="InterPro" id="IPR005490">
    <property type="entry name" value="LD_TPept_cat_dom"/>
</dbReference>
<keyword evidence="5" id="KW-0378">Hydrolase</keyword>
<evidence type="ECO:0000256" key="7">
    <source>
        <dbReference type="ARBA" id="ARBA00022984"/>
    </source>
</evidence>
<keyword evidence="8 9" id="KW-0961">Cell wall biogenesis/degradation</keyword>
<dbReference type="InterPro" id="IPR036366">
    <property type="entry name" value="PGBDSf"/>
</dbReference>
<dbReference type="AlphaFoldDB" id="A0A3G1KUY7"/>
<evidence type="ECO:0000256" key="3">
    <source>
        <dbReference type="ARBA" id="ARBA00022676"/>
    </source>
</evidence>
<dbReference type="GO" id="GO:0005576">
    <property type="term" value="C:extracellular region"/>
    <property type="evidence" value="ECO:0007669"/>
    <property type="project" value="TreeGrafter"/>
</dbReference>
<dbReference type="InterPro" id="IPR050979">
    <property type="entry name" value="LD-transpeptidase"/>
</dbReference>
<dbReference type="SUPFAM" id="SSF47090">
    <property type="entry name" value="PGBD-like"/>
    <property type="match status" value="2"/>
</dbReference>
<dbReference type="Pfam" id="PF03734">
    <property type="entry name" value="YkuD"/>
    <property type="match status" value="1"/>
</dbReference>
<dbReference type="Gene3D" id="2.40.440.10">
    <property type="entry name" value="L,D-transpeptidase catalytic domain-like"/>
    <property type="match status" value="1"/>
</dbReference>
<keyword evidence="7 9" id="KW-0573">Peptidoglycan synthesis</keyword>
<keyword evidence="4" id="KW-0808">Transferase</keyword>
<keyword evidence="6 9" id="KW-0133">Cell shape</keyword>
<evidence type="ECO:0000256" key="8">
    <source>
        <dbReference type="ARBA" id="ARBA00023316"/>
    </source>
</evidence>
<evidence type="ECO:0000256" key="10">
    <source>
        <dbReference type="SAM" id="Phobius"/>
    </source>
</evidence>
<dbReference type="PANTHER" id="PTHR30582:SF24">
    <property type="entry name" value="L,D-TRANSPEPTIDASE ERFK_SRFK-RELATED"/>
    <property type="match status" value="1"/>
</dbReference>
<keyword evidence="13" id="KW-1185">Reference proteome</keyword>
<organism evidence="12 13">
    <name type="scientific">Formimonas warabiya</name>
    <dbReference type="NCBI Taxonomy" id="1761012"/>
    <lineage>
        <taxon>Bacteria</taxon>
        <taxon>Bacillati</taxon>
        <taxon>Bacillota</taxon>
        <taxon>Clostridia</taxon>
        <taxon>Eubacteriales</taxon>
        <taxon>Peptococcaceae</taxon>
        <taxon>Candidatus Formimonas</taxon>
    </lineage>
</organism>
<dbReference type="GO" id="GO:0071972">
    <property type="term" value="F:peptidoglycan L,D-transpeptidase activity"/>
    <property type="evidence" value="ECO:0007669"/>
    <property type="project" value="TreeGrafter"/>
</dbReference>
<keyword evidence="10" id="KW-0472">Membrane</keyword>
<comment type="pathway">
    <text evidence="1 9">Cell wall biogenesis; peptidoglycan biosynthesis.</text>
</comment>
<reference evidence="12 13" key="1">
    <citation type="submission" date="2016-10" db="EMBL/GenBank/DDBJ databases">
        <title>Complete Genome Sequence of Peptococcaceae strain DCMF.</title>
        <authorList>
            <person name="Edwards R.J."/>
            <person name="Holland S.I."/>
            <person name="Deshpande N.P."/>
            <person name="Wong Y.K."/>
            <person name="Ertan H."/>
            <person name="Manefield M."/>
            <person name="Russell T.L."/>
            <person name="Lee M.J."/>
        </authorList>
    </citation>
    <scope>NUCLEOTIDE SEQUENCE [LARGE SCALE GENOMIC DNA]</scope>
    <source>
        <strain evidence="12 13">DCMF</strain>
    </source>
</reference>
<feature type="active site" description="Nucleophile" evidence="9">
    <location>
        <position position="214"/>
    </location>
</feature>
<proteinExistence type="inferred from homology"/>
<dbReference type="InterPro" id="IPR036365">
    <property type="entry name" value="PGBD-like_sf"/>
</dbReference>
<dbReference type="UniPathway" id="UPA00219"/>
<evidence type="ECO:0000256" key="4">
    <source>
        <dbReference type="ARBA" id="ARBA00022679"/>
    </source>
</evidence>
<feature type="transmembrane region" description="Helical" evidence="10">
    <location>
        <begin position="12"/>
        <end position="30"/>
    </location>
</feature>
<dbReference type="GO" id="GO:0008360">
    <property type="term" value="P:regulation of cell shape"/>
    <property type="evidence" value="ECO:0007669"/>
    <property type="project" value="UniProtKB-UniRule"/>
</dbReference>
<feature type="domain" description="L,D-TPase catalytic" evidence="11">
    <location>
        <begin position="129"/>
        <end position="238"/>
    </location>
</feature>
<dbReference type="KEGG" id="fwa:DCMF_17095"/>
<evidence type="ECO:0000256" key="9">
    <source>
        <dbReference type="PROSITE-ProRule" id="PRU01373"/>
    </source>
</evidence>
<keyword evidence="3" id="KW-0328">Glycosyltransferase</keyword>
<dbReference type="CDD" id="cd16913">
    <property type="entry name" value="YkuD_like"/>
    <property type="match status" value="1"/>
</dbReference>
<dbReference type="PANTHER" id="PTHR30582">
    <property type="entry name" value="L,D-TRANSPEPTIDASE"/>
    <property type="match status" value="1"/>
</dbReference>
<dbReference type="GO" id="GO:0016757">
    <property type="term" value="F:glycosyltransferase activity"/>
    <property type="evidence" value="ECO:0007669"/>
    <property type="project" value="UniProtKB-KW"/>
</dbReference>